<dbReference type="PANTHER" id="PTHR11817">
    <property type="entry name" value="PYRUVATE KINASE"/>
    <property type="match status" value="1"/>
</dbReference>
<dbReference type="Gene3D" id="2.40.33.10">
    <property type="entry name" value="PK beta-barrel domain-like"/>
    <property type="match status" value="1"/>
</dbReference>
<keyword evidence="4 13" id="KW-0808">Transferase</keyword>
<dbReference type="NCBIfam" id="TIGR01064">
    <property type="entry name" value="pyruv_kin"/>
    <property type="match status" value="1"/>
</dbReference>
<evidence type="ECO:0000256" key="5">
    <source>
        <dbReference type="ARBA" id="ARBA00022723"/>
    </source>
</evidence>
<dbReference type="Gene3D" id="3.40.1380.20">
    <property type="entry name" value="Pyruvate kinase, C-terminal domain"/>
    <property type="match status" value="1"/>
</dbReference>
<dbReference type="Proteomes" id="UP000218899">
    <property type="component" value="Chromosome"/>
</dbReference>
<dbReference type="PRINTS" id="PR01050">
    <property type="entry name" value="PYRUVTKNASE"/>
</dbReference>
<evidence type="ECO:0000256" key="6">
    <source>
        <dbReference type="ARBA" id="ARBA00022741"/>
    </source>
</evidence>
<dbReference type="InterPro" id="IPR015795">
    <property type="entry name" value="Pyrv_Knase_C"/>
</dbReference>
<evidence type="ECO:0000256" key="9">
    <source>
        <dbReference type="ARBA" id="ARBA00022842"/>
    </source>
</evidence>
<evidence type="ECO:0000256" key="4">
    <source>
        <dbReference type="ARBA" id="ARBA00022679"/>
    </source>
</evidence>
<protein>
    <recommendedName>
        <fullName evidence="3 12">Pyruvate kinase</fullName>
        <ecNumber evidence="3 12">2.7.1.40</ecNumber>
    </recommendedName>
</protein>
<keyword evidence="5" id="KW-0479">Metal-binding</keyword>
<dbReference type="Gene3D" id="3.20.20.60">
    <property type="entry name" value="Phosphoenolpyruvate-binding domains"/>
    <property type="match status" value="1"/>
</dbReference>
<feature type="domain" description="Pyruvate kinase C-terminal" evidence="15">
    <location>
        <begin position="357"/>
        <end position="471"/>
    </location>
</feature>
<dbReference type="EC" id="2.7.1.40" evidence="3 12"/>
<evidence type="ECO:0000256" key="2">
    <source>
        <dbReference type="ARBA" id="ARBA00008663"/>
    </source>
</evidence>
<evidence type="ECO:0000256" key="8">
    <source>
        <dbReference type="ARBA" id="ARBA00022840"/>
    </source>
</evidence>
<dbReference type="InterPro" id="IPR015813">
    <property type="entry name" value="Pyrv/PenolPyrv_kinase-like_dom"/>
</dbReference>
<dbReference type="GO" id="GO:0005524">
    <property type="term" value="F:ATP binding"/>
    <property type="evidence" value="ECO:0007669"/>
    <property type="project" value="UniProtKB-KW"/>
</dbReference>
<dbReference type="Pfam" id="PF00224">
    <property type="entry name" value="PK"/>
    <property type="match status" value="1"/>
</dbReference>
<evidence type="ECO:0000256" key="13">
    <source>
        <dbReference type="RuleBase" id="RU000504"/>
    </source>
</evidence>
<sequence>MFRRTKIVATLGPATDDPKVLDKLIEAGVDVVRLNFSHGLAHVHAHRAEAARERAQAHGRHVGVLVDLQGPKIRIGKFREGAVTLQEGERFVLDADLPLDAGSVERVGVTYKALPHDVERGATLLLDDGRIVLWVDQVEGNEIVCRVVVGGELSDSKGINRQGGGLSAGALTEKDREDIRTAAAIGADYLAVSFPRSAADINEARELLRAAGGHGGIVAKIERAEAVTAIEEITRASDVVMIARGDLAVEIGDADVPPIQKRIIKLARRMNKVVITATQMMESMIENPVPTRAEVSDVANAVLDGTDAVMLSAETASGRHPVAAVVAMDRVCRVAERQEEALQSRHRRDAMFERVDEAIAMAVMYVANHLPVKAIAALTESGSTALWLSRISSGVPIYALTPHTATRRKVTLYRGVYPVAFSQSSTEPAVVMKEAIDELRRRGAVRDDDLVIFTIGEPMSKPGGTNTMKIIRVVDLHEESASG</sequence>
<dbReference type="InterPro" id="IPR015793">
    <property type="entry name" value="Pyrv_Knase_brl"/>
</dbReference>
<feature type="domain" description="Pyruvate kinase barrel" evidence="14">
    <location>
        <begin position="3"/>
        <end position="325"/>
    </location>
</feature>
<dbReference type="NCBIfam" id="NF004978">
    <property type="entry name" value="PRK06354.1"/>
    <property type="match status" value="1"/>
</dbReference>
<dbReference type="Pfam" id="PF02887">
    <property type="entry name" value="PK_C"/>
    <property type="match status" value="1"/>
</dbReference>
<name>A0A1C7AFE0_9GAMM</name>
<keyword evidence="8" id="KW-0067">ATP-binding</keyword>
<dbReference type="GO" id="GO:0016301">
    <property type="term" value="F:kinase activity"/>
    <property type="evidence" value="ECO:0007669"/>
    <property type="project" value="UniProtKB-KW"/>
</dbReference>
<dbReference type="InterPro" id="IPR040442">
    <property type="entry name" value="Pyrv_kinase-like_dom_sf"/>
</dbReference>
<gene>
    <name evidence="16" type="ORF">SVA_3482</name>
</gene>
<dbReference type="InterPro" id="IPR015806">
    <property type="entry name" value="Pyrv_Knase_insert_dom_sf"/>
</dbReference>
<dbReference type="AlphaFoldDB" id="A0A1C7AFE0"/>
<dbReference type="GO" id="GO:0000287">
    <property type="term" value="F:magnesium ion binding"/>
    <property type="evidence" value="ECO:0007669"/>
    <property type="project" value="UniProtKB-UniRule"/>
</dbReference>
<evidence type="ECO:0000256" key="12">
    <source>
        <dbReference type="NCBIfam" id="TIGR01064"/>
    </source>
</evidence>
<comment type="catalytic activity">
    <reaction evidence="13">
        <text>pyruvate + ATP = phosphoenolpyruvate + ADP + H(+)</text>
        <dbReference type="Rhea" id="RHEA:18157"/>
        <dbReference type="ChEBI" id="CHEBI:15361"/>
        <dbReference type="ChEBI" id="CHEBI:15378"/>
        <dbReference type="ChEBI" id="CHEBI:30616"/>
        <dbReference type="ChEBI" id="CHEBI:58702"/>
        <dbReference type="ChEBI" id="CHEBI:456216"/>
        <dbReference type="EC" id="2.7.1.40"/>
    </reaction>
</comment>
<accession>A0A1C7AFE0</accession>
<evidence type="ECO:0000256" key="11">
    <source>
        <dbReference type="ARBA" id="ARBA00023317"/>
    </source>
</evidence>
<dbReference type="GO" id="GO:0004743">
    <property type="term" value="F:pyruvate kinase activity"/>
    <property type="evidence" value="ECO:0007669"/>
    <property type="project" value="UniProtKB-UniRule"/>
</dbReference>
<evidence type="ECO:0000256" key="3">
    <source>
        <dbReference type="ARBA" id="ARBA00012142"/>
    </source>
</evidence>
<dbReference type="SUPFAM" id="SSF51621">
    <property type="entry name" value="Phosphoenolpyruvate/pyruvate domain"/>
    <property type="match status" value="1"/>
</dbReference>
<dbReference type="RefSeq" id="WP_096462360.1">
    <property type="nucleotide sequence ID" value="NZ_AP014936.1"/>
</dbReference>
<keyword evidence="7 13" id="KW-0418">Kinase</keyword>
<evidence type="ECO:0000259" key="15">
    <source>
        <dbReference type="Pfam" id="PF02887"/>
    </source>
</evidence>
<dbReference type="OrthoDB" id="9812123at2"/>
<evidence type="ECO:0000256" key="1">
    <source>
        <dbReference type="ARBA" id="ARBA00004997"/>
    </source>
</evidence>
<organism evidence="16 17">
    <name type="scientific">Sulfurifustis variabilis</name>
    <dbReference type="NCBI Taxonomy" id="1675686"/>
    <lineage>
        <taxon>Bacteria</taxon>
        <taxon>Pseudomonadati</taxon>
        <taxon>Pseudomonadota</taxon>
        <taxon>Gammaproteobacteria</taxon>
        <taxon>Acidiferrobacterales</taxon>
        <taxon>Acidiferrobacteraceae</taxon>
        <taxon>Sulfurifustis</taxon>
    </lineage>
</organism>
<keyword evidence="9 13" id="KW-0460">Magnesium</keyword>
<keyword evidence="11 16" id="KW-0670">Pyruvate</keyword>
<dbReference type="FunFam" id="2.40.33.10:FF:000001">
    <property type="entry name" value="Pyruvate kinase"/>
    <property type="match status" value="1"/>
</dbReference>
<evidence type="ECO:0000259" key="14">
    <source>
        <dbReference type="Pfam" id="PF00224"/>
    </source>
</evidence>
<comment type="similarity">
    <text evidence="2 13">Belongs to the pyruvate kinase family.</text>
</comment>
<keyword evidence="6" id="KW-0547">Nucleotide-binding</keyword>
<keyword evidence="17" id="KW-1185">Reference proteome</keyword>
<dbReference type="KEGG" id="sva:SVA_3482"/>
<evidence type="ECO:0000313" key="16">
    <source>
        <dbReference type="EMBL" id="BAU50018.1"/>
    </source>
</evidence>
<evidence type="ECO:0000256" key="10">
    <source>
        <dbReference type="ARBA" id="ARBA00023152"/>
    </source>
</evidence>
<dbReference type="InterPro" id="IPR036918">
    <property type="entry name" value="Pyrv_Knase_C_sf"/>
</dbReference>
<dbReference type="InterPro" id="IPR001697">
    <property type="entry name" value="Pyr_Knase"/>
</dbReference>
<dbReference type="InterPro" id="IPR011037">
    <property type="entry name" value="Pyrv_Knase-like_insert_dom_sf"/>
</dbReference>
<dbReference type="NCBIfam" id="NF004491">
    <property type="entry name" value="PRK05826.1"/>
    <property type="match status" value="1"/>
</dbReference>
<evidence type="ECO:0000313" key="17">
    <source>
        <dbReference type="Proteomes" id="UP000218899"/>
    </source>
</evidence>
<proteinExistence type="inferred from homology"/>
<dbReference type="EMBL" id="AP014936">
    <property type="protein sequence ID" value="BAU50018.1"/>
    <property type="molecule type" value="Genomic_DNA"/>
</dbReference>
<reference evidence="16 17" key="1">
    <citation type="submission" date="2015-08" db="EMBL/GenBank/DDBJ databases">
        <title>Complete genome sequence of Sulfurifustis variabilis.</title>
        <authorList>
            <person name="Miura A."/>
            <person name="Kojima H."/>
            <person name="Fukui M."/>
        </authorList>
    </citation>
    <scope>NUCLEOTIDE SEQUENCE [LARGE SCALE GENOMIC DNA]</scope>
    <source>
        <strain evidence="17">skN76</strain>
    </source>
</reference>
<evidence type="ECO:0000256" key="7">
    <source>
        <dbReference type="ARBA" id="ARBA00022777"/>
    </source>
</evidence>
<keyword evidence="10 13" id="KW-0324">Glycolysis</keyword>
<dbReference type="UniPathway" id="UPA00109">
    <property type="reaction ID" value="UER00188"/>
</dbReference>
<dbReference type="GO" id="GO:0030955">
    <property type="term" value="F:potassium ion binding"/>
    <property type="evidence" value="ECO:0007669"/>
    <property type="project" value="UniProtKB-UniRule"/>
</dbReference>
<dbReference type="SUPFAM" id="SSF52935">
    <property type="entry name" value="PK C-terminal domain-like"/>
    <property type="match status" value="1"/>
</dbReference>
<comment type="pathway">
    <text evidence="1 13">Carbohydrate degradation; glycolysis; pyruvate from D-glyceraldehyde 3-phosphate: step 5/5.</text>
</comment>
<dbReference type="SUPFAM" id="SSF50800">
    <property type="entry name" value="PK beta-barrel domain-like"/>
    <property type="match status" value="1"/>
</dbReference>